<accession>A0ABD2PB58</accession>
<keyword evidence="3" id="KW-1185">Reference proteome</keyword>
<name>A0ABD2PB58_9CUCU</name>
<dbReference type="AlphaFoldDB" id="A0ABD2PB58"/>
<protein>
    <submittedName>
        <fullName evidence="2">Uncharacterized protein</fullName>
    </submittedName>
</protein>
<sequence>MKEVNKILLKFTRNIQDIDENTITSFHQLFSEAVISNSPIICTDFFTQNLPPFIIAQIKRKRNMYREYKTHQDPGIKRSINESNKNIQNMIQEFRSHSWIEACERINEQKRKRTGGKSQNLADIRTPTTTYRL</sequence>
<evidence type="ECO:0000256" key="1">
    <source>
        <dbReference type="SAM" id="MobiDB-lite"/>
    </source>
</evidence>
<gene>
    <name evidence="2" type="ORF">HHI36_002505</name>
</gene>
<comment type="caution">
    <text evidence="2">The sequence shown here is derived from an EMBL/GenBank/DDBJ whole genome shotgun (WGS) entry which is preliminary data.</text>
</comment>
<dbReference type="EMBL" id="JABFTP020000185">
    <property type="protein sequence ID" value="KAL3288054.1"/>
    <property type="molecule type" value="Genomic_DNA"/>
</dbReference>
<evidence type="ECO:0000313" key="2">
    <source>
        <dbReference type="EMBL" id="KAL3288054.1"/>
    </source>
</evidence>
<feature type="compositionally biased region" description="Polar residues" evidence="1">
    <location>
        <begin position="116"/>
        <end position="133"/>
    </location>
</feature>
<proteinExistence type="predicted"/>
<feature type="region of interest" description="Disordered" evidence="1">
    <location>
        <begin position="109"/>
        <end position="133"/>
    </location>
</feature>
<reference evidence="2 3" key="1">
    <citation type="journal article" date="2021" name="BMC Biol.">
        <title>Horizontally acquired antibacterial genes associated with adaptive radiation of ladybird beetles.</title>
        <authorList>
            <person name="Li H.S."/>
            <person name="Tang X.F."/>
            <person name="Huang Y.H."/>
            <person name="Xu Z.Y."/>
            <person name="Chen M.L."/>
            <person name="Du X.Y."/>
            <person name="Qiu B.Y."/>
            <person name="Chen P.T."/>
            <person name="Zhang W."/>
            <person name="Slipinski A."/>
            <person name="Escalona H.E."/>
            <person name="Waterhouse R.M."/>
            <person name="Zwick A."/>
            <person name="Pang H."/>
        </authorList>
    </citation>
    <scope>NUCLEOTIDE SEQUENCE [LARGE SCALE GENOMIC DNA]</scope>
    <source>
        <strain evidence="2">SYSU2018</strain>
    </source>
</reference>
<dbReference type="Proteomes" id="UP001516400">
    <property type="component" value="Unassembled WGS sequence"/>
</dbReference>
<organism evidence="2 3">
    <name type="scientific">Cryptolaemus montrouzieri</name>
    <dbReference type="NCBI Taxonomy" id="559131"/>
    <lineage>
        <taxon>Eukaryota</taxon>
        <taxon>Metazoa</taxon>
        <taxon>Ecdysozoa</taxon>
        <taxon>Arthropoda</taxon>
        <taxon>Hexapoda</taxon>
        <taxon>Insecta</taxon>
        <taxon>Pterygota</taxon>
        <taxon>Neoptera</taxon>
        <taxon>Endopterygota</taxon>
        <taxon>Coleoptera</taxon>
        <taxon>Polyphaga</taxon>
        <taxon>Cucujiformia</taxon>
        <taxon>Coccinelloidea</taxon>
        <taxon>Coccinellidae</taxon>
        <taxon>Scymninae</taxon>
        <taxon>Scymnini</taxon>
        <taxon>Cryptolaemus</taxon>
    </lineage>
</organism>
<evidence type="ECO:0000313" key="3">
    <source>
        <dbReference type="Proteomes" id="UP001516400"/>
    </source>
</evidence>